<reference evidence="3 4" key="1">
    <citation type="submission" date="2023-07" db="EMBL/GenBank/DDBJ databases">
        <title>Sequencing the genomes of 1000 actinobacteria strains.</title>
        <authorList>
            <person name="Klenk H.-P."/>
        </authorList>
    </citation>
    <scope>NUCLEOTIDE SEQUENCE [LARGE SCALE GENOMIC DNA]</scope>
    <source>
        <strain evidence="3 4">DSM 44388</strain>
    </source>
</reference>
<evidence type="ECO:0000313" key="4">
    <source>
        <dbReference type="Proteomes" id="UP001235712"/>
    </source>
</evidence>
<proteinExistence type="predicted"/>
<sequence length="512" mass="53608">MTATYGLFAIGEACVALPLSAVREVTPCPEPLAALPVSARGLLGAVNLRGQVIAVLDLLPEIDHGSAGHRVVVVMHHRDRLLGLLVDSVHGVTSPPALQQVGTHEHRLPVSHAFPAPTQEDEGRGIVSVLDVEALFALPGIPALREDEAGDGVFGADGTAADATDLAGSMLLVRCADHRLTLNIDAVHTIVPRVTVRSSPLRHGSCRGVTDYGGAEVPVFDPLALAGLGELSAGDTEGVAVKFRDGVVVMLLSEVLELIPASAGQRFTLPGVQVPGRRYLDGVVRVPGRGDFLSLSVEAILAHEDLNALSRLNTPPRHEGVPAPRAADDEESAGQSRAGGTYLTFSVGRDFAVPLEQVVEILPFPEQYSVLRAGDEDVLGLFTHRDTVVPLYRLSGLLRAGDPSLPAAYVLVVSAGPDGRVVGLAVHALRAIERSIWEDPAAPGEAPSGEPSLEQALARRRTIRLAAIGTSDEPRMLTRVDLSAVGAALVPDSPTRLTTTSSGTGILAPHAN</sequence>
<dbReference type="InterPro" id="IPR002545">
    <property type="entry name" value="CheW-lke_dom"/>
</dbReference>
<feature type="domain" description="CheW-like" evidence="2">
    <location>
        <begin position="2"/>
        <end position="141"/>
    </location>
</feature>
<dbReference type="Proteomes" id="UP001235712">
    <property type="component" value="Unassembled WGS sequence"/>
</dbReference>
<name>A0ABT9NYW3_9ACTN</name>
<feature type="domain" description="CheW-like" evidence="2">
    <location>
        <begin position="337"/>
        <end position="491"/>
    </location>
</feature>
<feature type="compositionally biased region" description="Polar residues" evidence="1">
    <location>
        <begin position="495"/>
        <end position="504"/>
    </location>
</feature>
<dbReference type="SUPFAM" id="SSF50341">
    <property type="entry name" value="CheW-like"/>
    <property type="match status" value="3"/>
</dbReference>
<organism evidence="3 4">
    <name type="scientific">Kineosporia succinea</name>
    <dbReference type="NCBI Taxonomy" id="84632"/>
    <lineage>
        <taxon>Bacteria</taxon>
        <taxon>Bacillati</taxon>
        <taxon>Actinomycetota</taxon>
        <taxon>Actinomycetes</taxon>
        <taxon>Kineosporiales</taxon>
        <taxon>Kineosporiaceae</taxon>
        <taxon>Kineosporia</taxon>
    </lineage>
</organism>
<feature type="domain" description="CheW-like" evidence="2">
    <location>
        <begin position="167"/>
        <end position="306"/>
    </location>
</feature>
<comment type="caution">
    <text evidence="3">The sequence shown here is derived from an EMBL/GenBank/DDBJ whole genome shotgun (WGS) entry which is preliminary data.</text>
</comment>
<dbReference type="Gene3D" id="2.30.30.40">
    <property type="entry name" value="SH3 Domains"/>
    <property type="match status" value="2"/>
</dbReference>
<gene>
    <name evidence="3" type="ORF">J2S57_001386</name>
</gene>
<dbReference type="PANTHER" id="PTHR22617:SF23">
    <property type="entry name" value="CHEMOTAXIS PROTEIN CHEW"/>
    <property type="match status" value="1"/>
</dbReference>
<dbReference type="InterPro" id="IPR039315">
    <property type="entry name" value="CheW"/>
</dbReference>
<feature type="region of interest" description="Disordered" evidence="1">
    <location>
        <begin position="311"/>
        <end position="337"/>
    </location>
</feature>
<dbReference type="InterPro" id="IPR036061">
    <property type="entry name" value="CheW-like_dom_sf"/>
</dbReference>
<keyword evidence="4" id="KW-1185">Reference proteome</keyword>
<evidence type="ECO:0000259" key="2">
    <source>
        <dbReference type="PROSITE" id="PS50851"/>
    </source>
</evidence>
<dbReference type="Gene3D" id="2.40.50.180">
    <property type="entry name" value="CheA-289, Domain 4"/>
    <property type="match status" value="2"/>
</dbReference>
<evidence type="ECO:0000313" key="3">
    <source>
        <dbReference type="EMBL" id="MDP9825637.1"/>
    </source>
</evidence>
<dbReference type="Pfam" id="PF01584">
    <property type="entry name" value="CheW"/>
    <property type="match status" value="3"/>
</dbReference>
<dbReference type="SMART" id="SM00260">
    <property type="entry name" value="CheW"/>
    <property type="match status" value="2"/>
</dbReference>
<dbReference type="EMBL" id="JAUSQZ010000001">
    <property type="protein sequence ID" value="MDP9825637.1"/>
    <property type="molecule type" value="Genomic_DNA"/>
</dbReference>
<accession>A0ABT9NYW3</accession>
<feature type="region of interest" description="Disordered" evidence="1">
    <location>
        <begin position="493"/>
        <end position="512"/>
    </location>
</feature>
<dbReference type="RefSeq" id="WP_307239629.1">
    <property type="nucleotide sequence ID" value="NZ_JAUSQZ010000001.1"/>
</dbReference>
<dbReference type="PANTHER" id="PTHR22617">
    <property type="entry name" value="CHEMOTAXIS SENSOR HISTIDINE KINASE-RELATED"/>
    <property type="match status" value="1"/>
</dbReference>
<evidence type="ECO:0000256" key="1">
    <source>
        <dbReference type="SAM" id="MobiDB-lite"/>
    </source>
</evidence>
<protein>
    <submittedName>
        <fullName evidence="3">Purine-binding chemotaxis protein CheW</fullName>
    </submittedName>
</protein>
<dbReference type="PROSITE" id="PS50851">
    <property type="entry name" value="CHEW"/>
    <property type="match status" value="3"/>
</dbReference>